<name>A0A502G302_9PROT</name>
<dbReference type="OrthoDB" id="7258424at2"/>
<sequence>MQGFVNFAADVGVAIAYLVPAFAYLMAIGTFLFAGWGFWQQAQPASPFRGKPWIPVVSLLLSGVFAAFPRILTLASNSGGGSVTIGTGGAFGYVPAAGAGGVLGSTPAETVVNVVQVFQGFFQAFGAMMALLAVFAWWSVMRSASRRSMGSCFVQFAFGVALINVLPLSRFLAAIFRANT</sequence>
<keyword evidence="1" id="KW-1133">Transmembrane helix</keyword>
<dbReference type="Proteomes" id="UP000317078">
    <property type="component" value="Unassembled WGS sequence"/>
</dbReference>
<dbReference type="RefSeq" id="WP_140883917.1">
    <property type="nucleotide sequence ID" value="NZ_RCZP01000011.1"/>
</dbReference>
<keyword evidence="1" id="KW-0812">Transmembrane</keyword>
<reference evidence="2 3" key="1">
    <citation type="journal article" date="2019" name="Environ. Microbiol.">
        <title>Species interactions and distinct microbial communities in high Arctic permafrost affected cryosols are associated with the CH4 and CO2 gas fluxes.</title>
        <authorList>
            <person name="Altshuler I."/>
            <person name="Hamel J."/>
            <person name="Turney S."/>
            <person name="Magnuson E."/>
            <person name="Levesque R."/>
            <person name="Greer C."/>
            <person name="Whyte L.G."/>
        </authorList>
    </citation>
    <scope>NUCLEOTIDE SEQUENCE [LARGE SCALE GENOMIC DNA]</scope>
    <source>
        <strain evidence="2 3">S9.3B</strain>
    </source>
</reference>
<organism evidence="2 3">
    <name type="scientific">Muricoccus nepalensis</name>
    <dbReference type="NCBI Taxonomy" id="1854500"/>
    <lineage>
        <taxon>Bacteria</taxon>
        <taxon>Pseudomonadati</taxon>
        <taxon>Pseudomonadota</taxon>
        <taxon>Alphaproteobacteria</taxon>
        <taxon>Acetobacterales</taxon>
        <taxon>Roseomonadaceae</taxon>
        <taxon>Muricoccus</taxon>
    </lineage>
</organism>
<keyword evidence="3" id="KW-1185">Reference proteome</keyword>
<feature type="transmembrane region" description="Helical" evidence="1">
    <location>
        <begin position="51"/>
        <end position="72"/>
    </location>
</feature>
<accession>A0A502G302</accession>
<evidence type="ECO:0000313" key="3">
    <source>
        <dbReference type="Proteomes" id="UP000317078"/>
    </source>
</evidence>
<evidence type="ECO:0000313" key="2">
    <source>
        <dbReference type="EMBL" id="TPG55952.1"/>
    </source>
</evidence>
<evidence type="ECO:0000256" key="1">
    <source>
        <dbReference type="SAM" id="Phobius"/>
    </source>
</evidence>
<dbReference type="AlphaFoldDB" id="A0A502G302"/>
<protein>
    <submittedName>
        <fullName evidence="2">Uncharacterized protein</fullName>
    </submittedName>
</protein>
<keyword evidence="1" id="KW-0472">Membrane</keyword>
<feature type="transmembrane region" description="Helical" evidence="1">
    <location>
        <begin position="14"/>
        <end position="39"/>
    </location>
</feature>
<comment type="caution">
    <text evidence="2">The sequence shown here is derived from an EMBL/GenBank/DDBJ whole genome shotgun (WGS) entry which is preliminary data.</text>
</comment>
<proteinExistence type="predicted"/>
<dbReference type="EMBL" id="RCZP01000011">
    <property type="protein sequence ID" value="TPG55952.1"/>
    <property type="molecule type" value="Genomic_DNA"/>
</dbReference>
<feature type="transmembrane region" description="Helical" evidence="1">
    <location>
        <begin position="121"/>
        <end position="140"/>
    </location>
</feature>
<gene>
    <name evidence="2" type="ORF">EAH89_13535</name>
</gene>
<feature type="transmembrane region" description="Helical" evidence="1">
    <location>
        <begin position="152"/>
        <end position="176"/>
    </location>
</feature>